<dbReference type="Gene3D" id="3.40.50.300">
    <property type="entry name" value="P-loop containing nucleotide triphosphate hydrolases"/>
    <property type="match status" value="1"/>
</dbReference>
<sequence length="255" mass="27957">MIKIVDAYLNFGSTHALANVNLTIDAGEQIALIGPSGSGKSSLLKVLATEHSLNQGEYVYDDTTPANLPARKLQQFRSNIAYIPQDLALIPNLKVSQNVLLGKIGKSHLPATLKDLIFPAAHKIKSVHSILDEVGIKEKIFHRTDSLSGGQQQRVAIARALYQQASSILADEPVSAVDPSRAHSLLSCLTTLSKKHKLTLISSLHNLDYAREFFPRLIGMRAGRIVFDGSPEDFSDDEFRKLYKLSSSHTSDTIE</sequence>
<evidence type="ECO:0000256" key="4">
    <source>
        <dbReference type="ARBA" id="ARBA00022840"/>
    </source>
</evidence>
<keyword evidence="3" id="KW-0547">Nucleotide-binding</keyword>
<dbReference type="RefSeq" id="WP_346187052.1">
    <property type="nucleotide sequence ID" value="NZ_BAABRL010000001.1"/>
</dbReference>
<dbReference type="EMBL" id="BAABRL010000001">
    <property type="protein sequence ID" value="GAA5494002.1"/>
    <property type="molecule type" value="Genomic_DNA"/>
</dbReference>
<evidence type="ECO:0000256" key="3">
    <source>
        <dbReference type="ARBA" id="ARBA00022741"/>
    </source>
</evidence>
<evidence type="ECO:0000256" key="2">
    <source>
        <dbReference type="ARBA" id="ARBA00022475"/>
    </source>
</evidence>
<dbReference type="PROSITE" id="PS00211">
    <property type="entry name" value="ABC_TRANSPORTER_1"/>
    <property type="match status" value="1"/>
</dbReference>
<feature type="domain" description="ABC transporter" evidence="7">
    <location>
        <begin position="2"/>
        <end position="247"/>
    </location>
</feature>
<dbReference type="PANTHER" id="PTHR43166:SF6">
    <property type="entry name" value="PHOSPHONATES IMPORT ATP-BINDING PROTEIN PHNC"/>
    <property type="match status" value="1"/>
</dbReference>
<keyword evidence="4 8" id="KW-0067">ATP-binding</keyword>
<name>A0ABP9V055_9BACT</name>
<dbReference type="SMART" id="SM00382">
    <property type="entry name" value="AAA"/>
    <property type="match status" value="1"/>
</dbReference>
<evidence type="ECO:0000256" key="1">
    <source>
        <dbReference type="ARBA" id="ARBA00022448"/>
    </source>
</evidence>
<keyword evidence="5" id="KW-1278">Translocase</keyword>
<dbReference type="Proteomes" id="UP001424741">
    <property type="component" value="Unassembled WGS sequence"/>
</dbReference>
<keyword evidence="6" id="KW-0472">Membrane</keyword>
<dbReference type="SUPFAM" id="SSF52540">
    <property type="entry name" value="P-loop containing nucleoside triphosphate hydrolases"/>
    <property type="match status" value="1"/>
</dbReference>
<dbReference type="InterPro" id="IPR050086">
    <property type="entry name" value="MetN_ABC_transporter-like"/>
</dbReference>
<dbReference type="InterPro" id="IPR003593">
    <property type="entry name" value="AAA+_ATPase"/>
</dbReference>
<evidence type="ECO:0000256" key="6">
    <source>
        <dbReference type="ARBA" id="ARBA00023136"/>
    </source>
</evidence>
<reference evidence="8 9" key="1">
    <citation type="submission" date="2024-02" db="EMBL/GenBank/DDBJ databases">
        <title>Rubritalea halochordaticola NBRC 107102.</title>
        <authorList>
            <person name="Ichikawa N."/>
            <person name="Katano-Makiyama Y."/>
            <person name="Hidaka K."/>
        </authorList>
    </citation>
    <scope>NUCLEOTIDE SEQUENCE [LARGE SCALE GENOMIC DNA]</scope>
    <source>
        <strain evidence="8 9">NBRC 107102</strain>
    </source>
</reference>
<keyword evidence="9" id="KW-1185">Reference proteome</keyword>
<dbReference type="PROSITE" id="PS50893">
    <property type="entry name" value="ABC_TRANSPORTER_2"/>
    <property type="match status" value="1"/>
</dbReference>
<dbReference type="Pfam" id="PF00005">
    <property type="entry name" value="ABC_tran"/>
    <property type="match status" value="1"/>
</dbReference>
<dbReference type="PANTHER" id="PTHR43166">
    <property type="entry name" value="AMINO ACID IMPORT ATP-BINDING PROTEIN"/>
    <property type="match status" value="1"/>
</dbReference>
<dbReference type="InterPro" id="IPR027417">
    <property type="entry name" value="P-loop_NTPase"/>
</dbReference>
<organism evidence="8 9">
    <name type="scientific">Rubritalea halochordaticola</name>
    <dbReference type="NCBI Taxonomy" id="714537"/>
    <lineage>
        <taxon>Bacteria</taxon>
        <taxon>Pseudomonadati</taxon>
        <taxon>Verrucomicrobiota</taxon>
        <taxon>Verrucomicrobiia</taxon>
        <taxon>Verrucomicrobiales</taxon>
        <taxon>Rubritaleaceae</taxon>
        <taxon>Rubritalea</taxon>
    </lineage>
</organism>
<evidence type="ECO:0000256" key="5">
    <source>
        <dbReference type="ARBA" id="ARBA00022967"/>
    </source>
</evidence>
<proteinExistence type="predicted"/>
<accession>A0ABP9V055</accession>
<keyword evidence="1" id="KW-0813">Transport</keyword>
<protein>
    <submittedName>
        <fullName evidence="8">Glutamine transport ATP-binding protein GlnQ</fullName>
    </submittedName>
</protein>
<evidence type="ECO:0000259" key="7">
    <source>
        <dbReference type="PROSITE" id="PS50893"/>
    </source>
</evidence>
<comment type="caution">
    <text evidence="8">The sequence shown here is derived from an EMBL/GenBank/DDBJ whole genome shotgun (WGS) entry which is preliminary data.</text>
</comment>
<dbReference type="GO" id="GO:0005524">
    <property type="term" value="F:ATP binding"/>
    <property type="evidence" value="ECO:0007669"/>
    <property type="project" value="UniProtKB-KW"/>
</dbReference>
<keyword evidence="2" id="KW-1003">Cell membrane</keyword>
<evidence type="ECO:0000313" key="9">
    <source>
        <dbReference type="Proteomes" id="UP001424741"/>
    </source>
</evidence>
<evidence type="ECO:0000313" key="8">
    <source>
        <dbReference type="EMBL" id="GAA5494002.1"/>
    </source>
</evidence>
<dbReference type="InterPro" id="IPR003439">
    <property type="entry name" value="ABC_transporter-like_ATP-bd"/>
</dbReference>
<gene>
    <name evidence="8" type="primary">glnQ</name>
    <name evidence="8" type="ORF">Rhal01_00156</name>
</gene>
<dbReference type="InterPro" id="IPR017871">
    <property type="entry name" value="ABC_transporter-like_CS"/>
</dbReference>